<dbReference type="Pfam" id="PF03105">
    <property type="entry name" value="SPX"/>
    <property type="match status" value="1"/>
</dbReference>
<dbReference type="InterPro" id="IPR004342">
    <property type="entry name" value="EXS_C"/>
</dbReference>
<gene>
    <name evidence="10" type="ORF">PCOS0759_LOCUS5096</name>
</gene>
<name>A0A7S1PG38_9EUKA</name>
<evidence type="ECO:0000259" key="9">
    <source>
        <dbReference type="PROSITE" id="PS51382"/>
    </source>
</evidence>
<feature type="compositionally biased region" description="Polar residues" evidence="6">
    <location>
        <begin position="839"/>
        <end position="858"/>
    </location>
</feature>
<evidence type="ECO:0000313" key="10">
    <source>
        <dbReference type="EMBL" id="CAD9081856.1"/>
    </source>
</evidence>
<feature type="compositionally biased region" description="Acidic residues" evidence="6">
    <location>
        <begin position="959"/>
        <end position="975"/>
    </location>
</feature>
<feature type="compositionally biased region" description="Basic and acidic residues" evidence="6">
    <location>
        <begin position="785"/>
        <end position="805"/>
    </location>
</feature>
<dbReference type="PANTHER" id="PTHR10783">
    <property type="entry name" value="XENOTROPIC AND POLYTROPIC RETROVIRUS RECEPTOR 1-RELATED"/>
    <property type="match status" value="1"/>
</dbReference>
<keyword evidence="4 7" id="KW-1133">Transmembrane helix</keyword>
<dbReference type="Pfam" id="PF03124">
    <property type="entry name" value="EXS"/>
    <property type="match status" value="1"/>
</dbReference>
<evidence type="ECO:0000256" key="7">
    <source>
        <dbReference type="SAM" id="Phobius"/>
    </source>
</evidence>
<dbReference type="EMBL" id="HBGD01006131">
    <property type="protein sequence ID" value="CAD9081856.1"/>
    <property type="molecule type" value="Transcribed_RNA"/>
</dbReference>
<dbReference type="GO" id="GO:0006817">
    <property type="term" value="P:phosphate ion transport"/>
    <property type="evidence" value="ECO:0007669"/>
    <property type="project" value="TreeGrafter"/>
</dbReference>
<evidence type="ECO:0000256" key="2">
    <source>
        <dbReference type="ARBA" id="ARBA00009665"/>
    </source>
</evidence>
<comment type="subcellular location">
    <subcellularLocation>
        <location evidence="1">Membrane</location>
        <topology evidence="1">Multi-pass membrane protein</topology>
    </subcellularLocation>
</comment>
<feature type="transmembrane region" description="Helical" evidence="7">
    <location>
        <begin position="656"/>
        <end position="675"/>
    </location>
</feature>
<feature type="transmembrane region" description="Helical" evidence="7">
    <location>
        <begin position="574"/>
        <end position="594"/>
    </location>
</feature>
<dbReference type="GO" id="GO:0000822">
    <property type="term" value="F:inositol hexakisphosphate binding"/>
    <property type="evidence" value="ECO:0007669"/>
    <property type="project" value="TreeGrafter"/>
</dbReference>
<protein>
    <recommendedName>
        <fullName evidence="11">SPX domain-containing protein</fullName>
    </recommendedName>
</protein>
<comment type="similarity">
    <text evidence="2">Belongs to the SYG1 (TC 2.A.94) family.</text>
</comment>
<dbReference type="GO" id="GO:0005794">
    <property type="term" value="C:Golgi apparatus"/>
    <property type="evidence" value="ECO:0007669"/>
    <property type="project" value="TreeGrafter"/>
</dbReference>
<keyword evidence="5 7" id="KW-0472">Membrane</keyword>
<accession>A0A7S1PG38</accession>
<proteinExistence type="inferred from homology"/>
<evidence type="ECO:0000256" key="5">
    <source>
        <dbReference type="ARBA" id="ARBA00023136"/>
    </source>
</evidence>
<dbReference type="InterPro" id="IPR004331">
    <property type="entry name" value="SPX_dom"/>
</dbReference>
<feature type="domain" description="EXS" evidence="8">
    <location>
        <begin position="534"/>
        <end position="742"/>
    </location>
</feature>
<evidence type="ECO:0000259" key="8">
    <source>
        <dbReference type="PROSITE" id="PS51380"/>
    </source>
</evidence>
<feature type="transmembrane region" description="Helical" evidence="7">
    <location>
        <begin position="409"/>
        <end position="430"/>
    </location>
</feature>
<sequence>MARFAKELAEEANAEWLPNFINYLKLKKIVHKYKDVRHSTRQVLMITVTTYGIIIHMPAQLTPHDQDKYVLGKDLRSLKEQLDVLTAKVDENHEIERDRMEKLTTTYDKLELDPDKIERQKARQARHDKMRQLFGSEELLEVEELPTTSGKMKVVAQMIARSSVCTRHFFKKLNKELSKVNKFFLKQEGRFFQRHLLLMKQTYLMKLQNKFTKRKLKTLKAAFKEHYKTLELLHRFRKLNHEGFKRIIKKYQKYTHNEIKKYYYDILNNQYFQASEVLDTMRHQSEHIAQEVLYPDKGRKNAMNKLKLPPSSVSRKQINNSFHTGFWLGAAALLTAVWITYYIVSYLPIEKQVDALRSSASLYFFRLLLFPIVLVFLIGIDVRMWNKVHINYVFIFELNPRRHISEMQLLRIPLVWYCIWSVFYIAFMLMTVTDHHSEIKPFGGLTWITVPVLYALMLLWMLNPLPIMYRSARVWLVDTVWRILLAPFYRVTFRDFWVADQLCSMSTFLFEMQFLLCISATSLQEAYGSETLAFCNSYVSAGVPVLNMWPYYARLMQCVRRFKDTRQIVHIVNGGKYLSSLATLLVYMFDTSFFPPDGPWSSIRTAWFIVHLGSTCYSLMWDLYMDWGLLRGFKKNESGVRAHYRLLRHELLFKHWIYYIAIAINMILRFAWVPLLFLRIYFPDVMSLVWISFITAAQELVRRGLWNIFRLENEHLTNVGQFRVTRDIPLPFEYSGDNNQSGNHSRTIAERFFTCLVQRFLFCFSFSVHKSSTFGIDFDSDEENRDEHAPDQDPAENRDTVKKFEDSDDDAASSASSKETPQPFVQSHDRGKESHDSMSIDSKQSSNLPRLTTTNDRNSGLGHGEYVEIMVHSPSDDLPQESSEEVVIDVPPQIEDDSYNIQEIEIDDSTADMQSIPGSISSPIHLPKKEDIDEETSSVLPIPNIYMTERQLDATLEELEEEVGQSDDEQEEIHEGEETMSMHYTEEG</sequence>
<dbReference type="PROSITE" id="PS51382">
    <property type="entry name" value="SPX"/>
    <property type="match status" value="1"/>
</dbReference>
<evidence type="ECO:0008006" key="11">
    <source>
        <dbReference type="Google" id="ProtNLM"/>
    </source>
</evidence>
<feature type="transmembrane region" description="Helical" evidence="7">
    <location>
        <begin position="325"/>
        <end position="343"/>
    </location>
</feature>
<feature type="transmembrane region" description="Helical" evidence="7">
    <location>
        <begin position="442"/>
        <end position="462"/>
    </location>
</feature>
<reference evidence="10" key="1">
    <citation type="submission" date="2021-01" db="EMBL/GenBank/DDBJ databases">
        <authorList>
            <person name="Corre E."/>
            <person name="Pelletier E."/>
            <person name="Niang G."/>
            <person name="Scheremetjew M."/>
            <person name="Finn R."/>
            <person name="Kale V."/>
            <person name="Holt S."/>
            <person name="Cochrane G."/>
            <person name="Meng A."/>
            <person name="Brown T."/>
            <person name="Cohen L."/>
        </authorList>
    </citation>
    <scope>NUCLEOTIDE SEQUENCE</scope>
    <source>
        <strain evidence="10">WS</strain>
    </source>
</reference>
<feature type="domain" description="SPX" evidence="9">
    <location>
        <begin position="2"/>
        <end position="265"/>
    </location>
</feature>
<dbReference type="GO" id="GO:0005886">
    <property type="term" value="C:plasma membrane"/>
    <property type="evidence" value="ECO:0007669"/>
    <property type="project" value="TreeGrafter"/>
</dbReference>
<evidence type="ECO:0000256" key="4">
    <source>
        <dbReference type="ARBA" id="ARBA00022989"/>
    </source>
</evidence>
<feature type="transmembrane region" description="Helical" evidence="7">
    <location>
        <begin position="363"/>
        <end position="382"/>
    </location>
</feature>
<evidence type="ECO:0000256" key="1">
    <source>
        <dbReference type="ARBA" id="ARBA00004141"/>
    </source>
</evidence>
<keyword evidence="3 7" id="KW-0812">Transmembrane</keyword>
<dbReference type="AlphaFoldDB" id="A0A7S1PG38"/>
<feature type="compositionally biased region" description="Basic and acidic residues" evidence="6">
    <location>
        <begin position="827"/>
        <end position="838"/>
    </location>
</feature>
<dbReference type="PROSITE" id="PS51380">
    <property type="entry name" value="EXS"/>
    <property type="match status" value="1"/>
</dbReference>
<feature type="transmembrane region" description="Helical" evidence="7">
    <location>
        <begin position="606"/>
        <end position="625"/>
    </location>
</feature>
<evidence type="ECO:0000256" key="6">
    <source>
        <dbReference type="SAM" id="MobiDB-lite"/>
    </source>
</evidence>
<dbReference type="GO" id="GO:0016036">
    <property type="term" value="P:cellular response to phosphate starvation"/>
    <property type="evidence" value="ECO:0007669"/>
    <property type="project" value="TreeGrafter"/>
</dbReference>
<dbReference type="PANTHER" id="PTHR10783:SF103">
    <property type="entry name" value="SOLUTE CARRIER FAMILY 53 MEMBER 1"/>
    <property type="match status" value="1"/>
</dbReference>
<feature type="region of interest" description="Disordered" evidence="6">
    <location>
        <begin position="778"/>
        <end position="862"/>
    </location>
</feature>
<evidence type="ECO:0000256" key="3">
    <source>
        <dbReference type="ARBA" id="ARBA00022692"/>
    </source>
</evidence>
<feature type="region of interest" description="Disordered" evidence="6">
    <location>
        <begin position="959"/>
        <end position="988"/>
    </location>
</feature>
<organism evidence="10">
    <name type="scientific">Percolomonas cosmopolitus</name>
    <dbReference type="NCBI Taxonomy" id="63605"/>
    <lineage>
        <taxon>Eukaryota</taxon>
        <taxon>Discoba</taxon>
        <taxon>Heterolobosea</taxon>
        <taxon>Tetramitia</taxon>
        <taxon>Eutetramitia</taxon>
        <taxon>Percolomonadidae</taxon>
        <taxon>Percolomonas</taxon>
    </lineage>
</organism>